<evidence type="ECO:0000259" key="7">
    <source>
        <dbReference type="PROSITE" id="PS01033"/>
    </source>
</evidence>
<dbReference type="InterPro" id="IPR009050">
    <property type="entry name" value="Globin-like_sf"/>
</dbReference>
<sequence length="170" mass="18951">METLWRKIWGYTNDHTVCPGTGLTGREIKLVQSTWAIVKKDPVASGIAIMSCFFERYPEYQAFFPAFKDVPREELSGNKRFQAHAASVIGALNSIIDALTDVGLLEATLVTLGERHGKRGQTSQQFLHLKEVVLDILRQSLGTKFTSEAEDAWTKTLDTAYSHVFKGLSS</sequence>
<dbReference type="InterPro" id="IPR044399">
    <property type="entry name" value="Mb-like_M"/>
</dbReference>
<keyword evidence="5" id="KW-0408">Iron</keyword>
<dbReference type="GO" id="GO:0005833">
    <property type="term" value="C:hemoglobin complex"/>
    <property type="evidence" value="ECO:0007669"/>
    <property type="project" value="InterPro"/>
</dbReference>
<evidence type="ECO:0000256" key="3">
    <source>
        <dbReference type="ARBA" id="ARBA00022621"/>
    </source>
</evidence>
<evidence type="ECO:0000256" key="1">
    <source>
        <dbReference type="ARBA" id="ARBA00022448"/>
    </source>
</evidence>
<dbReference type="Gene3D" id="1.10.490.10">
    <property type="entry name" value="Globins"/>
    <property type="match status" value="1"/>
</dbReference>
<name>A0AA39FE38_MICHY</name>
<keyword evidence="2 6" id="KW-0349">Heme</keyword>
<accession>A0AA39FE38</accession>
<keyword evidence="1 6" id="KW-0813">Transport</keyword>
<dbReference type="GO" id="GO:0020037">
    <property type="term" value="F:heme binding"/>
    <property type="evidence" value="ECO:0007669"/>
    <property type="project" value="InterPro"/>
</dbReference>
<reference evidence="8" key="1">
    <citation type="journal article" date="2023" name="bioRxiv">
        <title>Scaffold-level genome assemblies of two parasitoid biocontrol wasps reveal the parthenogenesis mechanism and an associated novel virus.</title>
        <authorList>
            <person name="Inwood S."/>
            <person name="Skelly J."/>
            <person name="Guhlin J."/>
            <person name="Harrop T."/>
            <person name="Goldson S."/>
            <person name="Dearden P."/>
        </authorList>
    </citation>
    <scope>NUCLEOTIDE SEQUENCE</scope>
    <source>
        <strain evidence="8">Lincoln</strain>
        <tissue evidence="8">Whole body</tissue>
    </source>
</reference>
<gene>
    <name evidence="8" type="ORF">PV327_001651</name>
</gene>
<evidence type="ECO:0000313" key="8">
    <source>
        <dbReference type="EMBL" id="KAK0167788.1"/>
    </source>
</evidence>
<evidence type="ECO:0000256" key="5">
    <source>
        <dbReference type="ARBA" id="ARBA00023004"/>
    </source>
</evidence>
<dbReference type="GO" id="GO:0005344">
    <property type="term" value="F:oxygen carrier activity"/>
    <property type="evidence" value="ECO:0007669"/>
    <property type="project" value="UniProtKB-KW"/>
</dbReference>
<dbReference type="SUPFAM" id="SSF46458">
    <property type="entry name" value="Globin-like"/>
    <property type="match status" value="1"/>
</dbReference>
<dbReference type="Proteomes" id="UP001168972">
    <property type="component" value="Unassembled WGS sequence"/>
</dbReference>
<dbReference type="PANTHER" id="PTHR47217:SF1">
    <property type="entry name" value="GLOBIN-LIKE PROTEIN"/>
    <property type="match status" value="1"/>
</dbReference>
<keyword evidence="3 6" id="KW-0561">Oxygen transport</keyword>
<dbReference type="EMBL" id="JAQQBR010001831">
    <property type="protein sequence ID" value="KAK0167788.1"/>
    <property type="molecule type" value="Genomic_DNA"/>
</dbReference>
<proteinExistence type="inferred from homology"/>
<dbReference type="GO" id="GO:0046872">
    <property type="term" value="F:metal ion binding"/>
    <property type="evidence" value="ECO:0007669"/>
    <property type="project" value="UniProtKB-KW"/>
</dbReference>
<dbReference type="CDD" id="cd01040">
    <property type="entry name" value="Mb-like"/>
    <property type="match status" value="1"/>
</dbReference>
<protein>
    <recommendedName>
        <fullName evidence="7">Globin domain-containing protein</fullName>
    </recommendedName>
</protein>
<reference evidence="8" key="2">
    <citation type="submission" date="2023-03" db="EMBL/GenBank/DDBJ databases">
        <authorList>
            <person name="Inwood S.N."/>
            <person name="Skelly J.G."/>
            <person name="Guhlin J."/>
            <person name="Harrop T.W.R."/>
            <person name="Goldson S.G."/>
            <person name="Dearden P.K."/>
        </authorList>
    </citation>
    <scope>NUCLEOTIDE SEQUENCE</scope>
    <source>
        <strain evidence="8">Lincoln</strain>
        <tissue evidence="8">Whole body</tissue>
    </source>
</reference>
<dbReference type="PROSITE" id="PS01033">
    <property type="entry name" value="GLOBIN"/>
    <property type="match status" value="1"/>
</dbReference>
<feature type="domain" description="Globin" evidence="7">
    <location>
        <begin position="22"/>
        <end position="169"/>
    </location>
</feature>
<dbReference type="InterPro" id="IPR012292">
    <property type="entry name" value="Globin/Proto"/>
</dbReference>
<keyword evidence="9" id="KW-1185">Reference proteome</keyword>
<dbReference type="AlphaFoldDB" id="A0AA39FE38"/>
<dbReference type="PANTHER" id="PTHR47217">
    <property type="entry name" value="GLOBIN-LIKE PROTEIN"/>
    <property type="match status" value="1"/>
</dbReference>
<evidence type="ECO:0000256" key="2">
    <source>
        <dbReference type="ARBA" id="ARBA00022617"/>
    </source>
</evidence>
<dbReference type="GO" id="GO:0019825">
    <property type="term" value="F:oxygen binding"/>
    <property type="evidence" value="ECO:0007669"/>
    <property type="project" value="InterPro"/>
</dbReference>
<evidence type="ECO:0000256" key="4">
    <source>
        <dbReference type="ARBA" id="ARBA00022723"/>
    </source>
</evidence>
<comment type="similarity">
    <text evidence="6">Belongs to the globin family.</text>
</comment>
<dbReference type="Pfam" id="PF00042">
    <property type="entry name" value="Globin"/>
    <property type="match status" value="1"/>
</dbReference>
<dbReference type="PRINTS" id="PR00611">
    <property type="entry name" value="ERYTHCRUORIN"/>
</dbReference>
<dbReference type="InterPro" id="IPR000971">
    <property type="entry name" value="Globin"/>
</dbReference>
<dbReference type="GO" id="GO:0005576">
    <property type="term" value="C:extracellular region"/>
    <property type="evidence" value="ECO:0007669"/>
    <property type="project" value="InterPro"/>
</dbReference>
<keyword evidence="4" id="KW-0479">Metal-binding</keyword>
<evidence type="ECO:0000256" key="6">
    <source>
        <dbReference type="RuleBase" id="RU000356"/>
    </source>
</evidence>
<organism evidence="8 9">
    <name type="scientific">Microctonus hyperodae</name>
    <name type="common">Parasitoid wasp</name>
    <dbReference type="NCBI Taxonomy" id="165561"/>
    <lineage>
        <taxon>Eukaryota</taxon>
        <taxon>Metazoa</taxon>
        <taxon>Ecdysozoa</taxon>
        <taxon>Arthropoda</taxon>
        <taxon>Hexapoda</taxon>
        <taxon>Insecta</taxon>
        <taxon>Pterygota</taxon>
        <taxon>Neoptera</taxon>
        <taxon>Endopterygota</taxon>
        <taxon>Hymenoptera</taxon>
        <taxon>Apocrita</taxon>
        <taxon>Ichneumonoidea</taxon>
        <taxon>Braconidae</taxon>
        <taxon>Euphorinae</taxon>
        <taxon>Microctonus</taxon>
    </lineage>
</organism>
<comment type="caution">
    <text evidence="8">The sequence shown here is derived from an EMBL/GenBank/DDBJ whole genome shotgun (WGS) entry which is preliminary data.</text>
</comment>
<dbReference type="InterPro" id="IPR002336">
    <property type="entry name" value="Erythrocruorin"/>
</dbReference>
<evidence type="ECO:0000313" key="9">
    <source>
        <dbReference type="Proteomes" id="UP001168972"/>
    </source>
</evidence>